<dbReference type="PANTHER" id="PTHR34477:SF5">
    <property type="entry name" value="BSL5627 PROTEIN"/>
    <property type="match status" value="1"/>
</dbReference>
<evidence type="ECO:0000259" key="2">
    <source>
        <dbReference type="PROSITE" id="PS50164"/>
    </source>
</evidence>
<gene>
    <name evidence="3" type="ORF">HHL08_02835</name>
</gene>
<name>A0A7X9WSG5_9SPHN</name>
<dbReference type="EMBL" id="JABBFV010000001">
    <property type="protein sequence ID" value="NML09090.1"/>
    <property type="molecule type" value="Genomic_DNA"/>
</dbReference>
<dbReference type="Pfam" id="PF01541">
    <property type="entry name" value="GIY-YIG"/>
    <property type="match status" value="1"/>
</dbReference>
<evidence type="ECO:0000313" key="4">
    <source>
        <dbReference type="Proteomes" id="UP000519023"/>
    </source>
</evidence>
<accession>A0A7X9WSG5</accession>
<comment type="similarity">
    <text evidence="1">Belongs to the UPF0213 family.</text>
</comment>
<feature type="domain" description="GIY-YIG" evidence="2">
    <location>
        <begin position="3"/>
        <end position="79"/>
    </location>
</feature>
<protein>
    <submittedName>
        <fullName evidence="3">GIY-YIG nuclease family protein</fullName>
    </submittedName>
</protein>
<organism evidence="3 4">
    <name type="scientific">Sphingobium psychrophilum</name>
    <dbReference type="NCBI Taxonomy" id="2728834"/>
    <lineage>
        <taxon>Bacteria</taxon>
        <taxon>Pseudomonadati</taxon>
        <taxon>Pseudomonadota</taxon>
        <taxon>Alphaproteobacteria</taxon>
        <taxon>Sphingomonadales</taxon>
        <taxon>Sphingomonadaceae</taxon>
        <taxon>Sphingobium</taxon>
    </lineage>
</organism>
<dbReference type="InterPro" id="IPR000305">
    <property type="entry name" value="GIY-YIG_endonuc"/>
</dbReference>
<dbReference type="SUPFAM" id="SSF82771">
    <property type="entry name" value="GIY-YIG endonuclease"/>
    <property type="match status" value="1"/>
</dbReference>
<dbReference type="PANTHER" id="PTHR34477">
    <property type="entry name" value="UPF0213 PROTEIN YHBQ"/>
    <property type="match status" value="1"/>
</dbReference>
<dbReference type="CDD" id="cd10448">
    <property type="entry name" value="GIY-YIG_unchar_3"/>
    <property type="match status" value="1"/>
</dbReference>
<evidence type="ECO:0000313" key="3">
    <source>
        <dbReference type="EMBL" id="NML09090.1"/>
    </source>
</evidence>
<evidence type="ECO:0000256" key="1">
    <source>
        <dbReference type="ARBA" id="ARBA00007435"/>
    </source>
</evidence>
<dbReference type="AlphaFoldDB" id="A0A7X9WSG5"/>
<keyword evidence="4" id="KW-1185">Reference proteome</keyword>
<dbReference type="SMART" id="SM00465">
    <property type="entry name" value="GIYc"/>
    <property type="match status" value="1"/>
</dbReference>
<dbReference type="Proteomes" id="UP000519023">
    <property type="component" value="Unassembled WGS sequence"/>
</dbReference>
<dbReference type="Gene3D" id="3.40.1440.10">
    <property type="entry name" value="GIY-YIG endonuclease"/>
    <property type="match status" value="1"/>
</dbReference>
<sequence>MNKAGYVYIMASQQNGTLYIGVTSNLVQRVYQHRNGLIDGFTKKYNCKILVWYLAFDNLDEARHRELQMKEWRRAWKLREIEAVNPQWNDLYLSLM</sequence>
<dbReference type="InterPro" id="IPR050190">
    <property type="entry name" value="UPF0213_domain"/>
</dbReference>
<proteinExistence type="inferred from homology"/>
<reference evidence="3 4" key="1">
    <citation type="submission" date="2020-04" db="EMBL/GenBank/DDBJ databases">
        <title>Sphingobium sp. AR-3-1 isolated from Arctic soil.</title>
        <authorList>
            <person name="Dahal R.H."/>
            <person name="Chaudhary D.K."/>
        </authorList>
    </citation>
    <scope>NUCLEOTIDE SEQUENCE [LARGE SCALE GENOMIC DNA]</scope>
    <source>
        <strain evidence="3 4">AR-3-1</strain>
    </source>
</reference>
<dbReference type="PROSITE" id="PS50164">
    <property type="entry name" value="GIY_YIG"/>
    <property type="match status" value="1"/>
</dbReference>
<comment type="caution">
    <text evidence="3">The sequence shown here is derived from an EMBL/GenBank/DDBJ whole genome shotgun (WGS) entry which is preliminary data.</text>
</comment>
<dbReference type="InterPro" id="IPR035901">
    <property type="entry name" value="GIY-YIG_endonuc_sf"/>
</dbReference>
<dbReference type="RefSeq" id="WP_169570939.1">
    <property type="nucleotide sequence ID" value="NZ_JABBFV010000001.1"/>
</dbReference>